<organism evidence="1 2">
    <name type="scientific">Dentiscutata heterogama</name>
    <dbReference type="NCBI Taxonomy" id="1316150"/>
    <lineage>
        <taxon>Eukaryota</taxon>
        <taxon>Fungi</taxon>
        <taxon>Fungi incertae sedis</taxon>
        <taxon>Mucoromycota</taxon>
        <taxon>Glomeromycotina</taxon>
        <taxon>Glomeromycetes</taxon>
        <taxon>Diversisporales</taxon>
        <taxon>Gigasporaceae</taxon>
        <taxon>Dentiscutata</taxon>
    </lineage>
</organism>
<reference evidence="1" key="1">
    <citation type="submission" date="2021-06" db="EMBL/GenBank/DDBJ databases">
        <authorList>
            <person name="Kallberg Y."/>
            <person name="Tangrot J."/>
            <person name="Rosling A."/>
        </authorList>
    </citation>
    <scope>NUCLEOTIDE SEQUENCE</scope>
    <source>
        <strain evidence="1">IL203A</strain>
    </source>
</reference>
<evidence type="ECO:0000313" key="1">
    <source>
        <dbReference type="EMBL" id="CAG8441642.1"/>
    </source>
</evidence>
<name>A0ACA9JXZ6_9GLOM</name>
<sequence length="132" mass="15149">MIANLETEAKALFLQTRNNTSTLYTELVSAVCSISKDDKQILVLIKKVSSCFDDYWYHLLAKLRKRADKYLNQFDDFIHEAIKRIITSKLEKTDMKIVLHNCDTITVNLQISTILGIVARLPVQDLLKCKTS</sequence>
<gene>
    <name evidence="1" type="ORF">DHETER_LOCUS301</name>
</gene>
<accession>A0ACA9JXZ6</accession>
<proteinExistence type="predicted"/>
<comment type="caution">
    <text evidence="1">The sequence shown here is derived from an EMBL/GenBank/DDBJ whole genome shotgun (WGS) entry which is preliminary data.</text>
</comment>
<dbReference type="Proteomes" id="UP000789702">
    <property type="component" value="Unassembled WGS sequence"/>
</dbReference>
<evidence type="ECO:0000313" key="2">
    <source>
        <dbReference type="Proteomes" id="UP000789702"/>
    </source>
</evidence>
<dbReference type="EMBL" id="CAJVPU010000132">
    <property type="protein sequence ID" value="CAG8441642.1"/>
    <property type="molecule type" value="Genomic_DNA"/>
</dbReference>
<protein>
    <submittedName>
        <fullName evidence="1">6246_t:CDS:1</fullName>
    </submittedName>
</protein>
<keyword evidence="2" id="KW-1185">Reference proteome</keyword>